<evidence type="ECO:0000313" key="1">
    <source>
        <dbReference type="EMBL" id="OAQ62584.1"/>
    </source>
</evidence>
<reference evidence="1 2" key="1">
    <citation type="submission" date="2016-01" db="EMBL/GenBank/DDBJ databases">
        <title>Biosynthesis of antibiotic leucinostatins and their inhibition on Phytophthora in bio-control Purpureocillium lilacinum.</title>
        <authorList>
            <person name="Wang G."/>
            <person name="Liu Z."/>
            <person name="Lin R."/>
            <person name="Li E."/>
            <person name="Mao Z."/>
            <person name="Ling J."/>
            <person name="Yin W."/>
            <person name="Xie B."/>
        </authorList>
    </citation>
    <scope>NUCLEOTIDE SEQUENCE [LARGE SCALE GENOMIC DNA]</scope>
    <source>
        <strain evidence="1">PLBJ-1</strain>
    </source>
</reference>
<protein>
    <submittedName>
        <fullName evidence="1">Uncharacterized protein</fullName>
    </submittedName>
</protein>
<evidence type="ECO:0000313" key="2">
    <source>
        <dbReference type="Proteomes" id="UP000078240"/>
    </source>
</evidence>
<accession>A0A179FAU2</accession>
<dbReference type="AlphaFoldDB" id="A0A179FAU2"/>
<proteinExistence type="predicted"/>
<dbReference type="EMBL" id="LSBH01000021">
    <property type="protein sequence ID" value="OAQ62584.1"/>
    <property type="molecule type" value="Genomic_DNA"/>
</dbReference>
<comment type="caution">
    <text evidence="1">The sequence shown here is derived from an EMBL/GenBank/DDBJ whole genome shotgun (WGS) entry which is preliminary data.</text>
</comment>
<gene>
    <name evidence="1" type="ORF">VFPBJ_11386</name>
</gene>
<dbReference type="Proteomes" id="UP000078240">
    <property type="component" value="Unassembled WGS sequence"/>
</dbReference>
<sequence length="134" mass="14138">MGVVGRSSLLSVRLFCHRPAKNAESPMTRTPADTPIPMATLAPVAGPLGWLLRGGSVASGASVLVSLLRVAVIDSRLVVFVADGSGVSRLDDELICRGVVVRSTLAVRIAAHADWYTISFGVQFRRKHGASALM</sequence>
<name>A0A179FAU2_PURLI</name>
<organism evidence="1 2">
    <name type="scientific">Purpureocillium lilacinum</name>
    <name type="common">Paecilomyces lilacinus</name>
    <dbReference type="NCBI Taxonomy" id="33203"/>
    <lineage>
        <taxon>Eukaryota</taxon>
        <taxon>Fungi</taxon>
        <taxon>Dikarya</taxon>
        <taxon>Ascomycota</taxon>
        <taxon>Pezizomycotina</taxon>
        <taxon>Sordariomycetes</taxon>
        <taxon>Hypocreomycetidae</taxon>
        <taxon>Hypocreales</taxon>
        <taxon>Ophiocordycipitaceae</taxon>
        <taxon>Purpureocillium</taxon>
    </lineage>
</organism>